<dbReference type="Pfam" id="PF17827">
    <property type="entry name" value="PrmC_N"/>
    <property type="match status" value="1"/>
</dbReference>
<dbReference type="InterPro" id="IPR019874">
    <property type="entry name" value="RF_methyltr_PrmC"/>
</dbReference>
<dbReference type="NCBIfam" id="TIGR00536">
    <property type="entry name" value="hemK_fam"/>
    <property type="match status" value="1"/>
</dbReference>
<evidence type="ECO:0000256" key="5">
    <source>
        <dbReference type="ARBA" id="ARBA00048391"/>
    </source>
</evidence>
<dbReference type="KEGG" id="amur:ADH66_18560"/>
<evidence type="ECO:0000256" key="3">
    <source>
        <dbReference type="ARBA" id="ARBA00022679"/>
    </source>
</evidence>
<evidence type="ECO:0000256" key="4">
    <source>
        <dbReference type="ARBA" id="ARBA00022691"/>
    </source>
</evidence>
<dbReference type="Gene3D" id="1.10.8.10">
    <property type="entry name" value="DNA helicase RuvA subunit, C-terminal domain"/>
    <property type="match status" value="1"/>
</dbReference>
<protein>
    <recommendedName>
        <fullName evidence="1">peptide chain release factor N(5)-glutamine methyltransferase</fullName>
        <ecNumber evidence="1">2.1.1.297</ecNumber>
    </recommendedName>
</protein>
<reference evidence="8" key="1">
    <citation type="journal article" date="2017" name="Genome Announc.">
        <title>High-Quality Whole-Genome Sequences of the Oligo-Mouse-Microbiota Bacterial Community.</title>
        <authorList>
            <person name="Garzetti D."/>
            <person name="Brugiroux S."/>
            <person name="Bunk B."/>
            <person name="Pukall R."/>
            <person name="McCoy K.D."/>
            <person name="Macpherson A.J."/>
            <person name="Stecher B."/>
        </authorList>
    </citation>
    <scope>NUCLEOTIDE SEQUENCE</scope>
    <source>
        <strain evidence="8">KB18</strain>
    </source>
</reference>
<evidence type="ECO:0000313" key="8">
    <source>
        <dbReference type="EMBL" id="ASB42472.1"/>
    </source>
</evidence>
<keyword evidence="10" id="KW-1185">Reference proteome</keyword>
<dbReference type="InterPro" id="IPR050320">
    <property type="entry name" value="N5-glutamine_MTase"/>
</dbReference>
<feature type="domain" description="Methyltransferase small" evidence="6">
    <location>
        <begin position="97"/>
        <end position="196"/>
    </location>
</feature>
<dbReference type="NCBIfam" id="TIGR03534">
    <property type="entry name" value="RF_mod_PrmC"/>
    <property type="match status" value="1"/>
</dbReference>
<dbReference type="RefSeq" id="WP_066537727.1">
    <property type="nucleotide sequence ID" value="NZ_CP021422.1"/>
</dbReference>
<name>A0A1Z2XVL1_9FIRM</name>
<feature type="domain" description="Release factor glutamine methyltransferase N-terminal" evidence="7">
    <location>
        <begin position="5"/>
        <end position="75"/>
    </location>
</feature>
<evidence type="ECO:0000259" key="7">
    <source>
        <dbReference type="Pfam" id="PF17827"/>
    </source>
</evidence>
<dbReference type="InterPro" id="IPR002052">
    <property type="entry name" value="DNA_methylase_N6_adenine_CS"/>
</dbReference>
<dbReference type="InterPro" id="IPR029063">
    <property type="entry name" value="SAM-dependent_MTases_sf"/>
</dbReference>
<dbReference type="EMBL" id="CP065321">
    <property type="protein sequence ID" value="QQR31763.1"/>
    <property type="molecule type" value="Genomic_DNA"/>
</dbReference>
<dbReference type="EC" id="2.1.1.297" evidence="1"/>
<dbReference type="CDD" id="cd02440">
    <property type="entry name" value="AdoMet_MTases"/>
    <property type="match status" value="1"/>
</dbReference>
<dbReference type="PROSITE" id="PS00092">
    <property type="entry name" value="N6_MTASE"/>
    <property type="match status" value="1"/>
</dbReference>
<dbReference type="Gene3D" id="3.40.50.150">
    <property type="entry name" value="Vaccinia Virus protein VP39"/>
    <property type="match status" value="1"/>
</dbReference>
<evidence type="ECO:0000313" key="11">
    <source>
        <dbReference type="Proteomes" id="UP000596035"/>
    </source>
</evidence>
<evidence type="ECO:0000256" key="1">
    <source>
        <dbReference type="ARBA" id="ARBA00012771"/>
    </source>
</evidence>
<comment type="catalytic activity">
    <reaction evidence="5">
        <text>L-glutaminyl-[peptide chain release factor] + S-adenosyl-L-methionine = N(5)-methyl-L-glutaminyl-[peptide chain release factor] + S-adenosyl-L-homocysteine + H(+)</text>
        <dbReference type="Rhea" id="RHEA:42896"/>
        <dbReference type="Rhea" id="RHEA-COMP:10271"/>
        <dbReference type="Rhea" id="RHEA-COMP:10272"/>
        <dbReference type="ChEBI" id="CHEBI:15378"/>
        <dbReference type="ChEBI" id="CHEBI:30011"/>
        <dbReference type="ChEBI" id="CHEBI:57856"/>
        <dbReference type="ChEBI" id="CHEBI:59789"/>
        <dbReference type="ChEBI" id="CHEBI:61891"/>
        <dbReference type="EC" id="2.1.1.297"/>
    </reaction>
</comment>
<proteinExistence type="predicted"/>
<dbReference type="InterPro" id="IPR040758">
    <property type="entry name" value="PrmC_N"/>
</dbReference>
<dbReference type="GO" id="GO:0102559">
    <property type="term" value="F:peptide chain release factor N(5)-glutamine methyltransferase activity"/>
    <property type="evidence" value="ECO:0007669"/>
    <property type="project" value="UniProtKB-EC"/>
</dbReference>
<evidence type="ECO:0000313" key="10">
    <source>
        <dbReference type="Proteomes" id="UP000196710"/>
    </source>
</evidence>
<dbReference type="PANTHER" id="PTHR18895">
    <property type="entry name" value="HEMK METHYLTRANSFERASE"/>
    <property type="match status" value="1"/>
</dbReference>
<gene>
    <name evidence="9" type="primary">prmC</name>
    <name evidence="8" type="ORF">ADH66_18560</name>
    <name evidence="9" type="ORF">I5Q82_08975</name>
</gene>
<dbReference type="GO" id="GO:0032259">
    <property type="term" value="P:methylation"/>
    <property type="evidence" value="ECO:0007669"/>
    <property type="project" value="UniProtKB-KW"/>
</dbReference>
<dbReference type="AlphaFoldDB" id="A0A1Z2XVL1"/>
<keyword evidence="4" id="KW-0949">S-adenosyl-L-methionine</keyword>
<reference evidence="9 11" key="3">
    <citation type="submission" date="2020-11" db="EMBL/GenBank/DDBJ databases">
        <title>Closed and high quality bacterial genomes of the OMM12 community.</title>
        <authorList>
            <person name="Marbouty M."/>
            <person name="Lamy-Besnier Q."/>
            <person name="Debarbieux L."/>
            <person name="Koszul R."/>
        </authorList>
    </citation>
    <scope>NUCLEOTIDE SEQUENCE [LARGE SCALE GENOMIC DNA]</scope>
    <source>
        <strain evidence="9 11">KB18</strain>
    </source>
</reference>
<keyword evidence="2 9" id="KW-0489">Methyltransferase</keyword>
<dbReference type="Pfam" id="PF05175">
    <property type="entry name" value="MTS"/>
    <property type="match status" value="1"/>
</dbReference>
<accession>A0A1Z2XVL1</accession>
<dbReference type="Proteomes" id="UP000596035">
    <property type="component" value="Chromosome"/>
</dbReference>
<dbReference type="InterPro" id="IPR007848">
    <property type="entry name" value="Small_mtfrase_dom"/>
</dbReference>
<evidence type="ECO:0000256" key="2">
    <source>
        <dbReference type="ARBA" id="ARBA00022603"/>
    </source>
</evidence>
<dbReference type="PANTHER" id="PTHR18895:SF74">
    <property type="entry name" value="MTRF1L RELEASE FACTOR GLUTAMINE METHYLTRANSFERASE"/>
    <property type="match status" value="1"/>
</dbReference>
<evidence type="ECO:0000259" key="6">
    <source>
        <dbReference type="Pfam" id="PF05175"/>
    </source>
</evidence>
<sequence length="284" mass="30365">MTARELYLRAKAQLTKAGVDSPGFDAARLSERFLGLDRSELALQGDKAPDEKKRQEFLEAVSQRAERRPLQYILGEWPFMSLTLSVGEGVLVPREDTAALVEALAARIGKGARGLDLCAGSGAVGLGICSIVPGAQVICVELDEKAGEFLDRNIARYPRFECRAAAGDVLRGPEQGVFPKELDFIASNPPYIATGELSALQPEVQKEPSLALDGGGDGLTFYRAILEKWAPLLRPGGALGVEIGDTQAREVTELFARSGFVDITVHKDLAGLDRAVTAAKGSTV</sequence>
<evidence type="ECO:0000313" key="9">
    <source>
        <dbReference type="EMBL" id="QQR31763.1"/>
    </source>
</evidence>
<organism evidence="9 11">
    <name type="scientific">Acutalibacter muris</name>
    <dbReference type="NCBI Taxonomy" id="1796620"/>
    <lineage>
        <taxon>Bacteria</taxon>
        <taxon>Bacillati</taxon>
        <taxon>Bacillota</taxon>
        <taxon>Clostridia</taxon>
        <taxon>Eubacteriales</taxon>
        <taxon>Acutalibacteraceae</taxon>
        <taxon>Acutalibacter</taxon>
    </lineage>
</organism>
<keyword evidence="3 9" id="KW-0808">Transferase</keyword>
<dbReference type="InterPro" id="IPR004556">
    <property type="entry name" value="HemK-like"/>
</dbReference>
<dbReference type="SUPFAM" id="SSF53335">
    <property type="entry name" value="S-adenosyl-L-methionine-dependent methyltransferases"/>
    <property type="match status" value="1"/>
</dbReference>
<dbReference type="EMBL" id="CP021422">
    <property type="protein sequence ID" value="ASB42472.1"/>
    <property type="molecule type" value="Genomic_DNA"/>
</dbReference>
<reference evidence="10" key="2">
    <citation type="submission" date="2017-05" db="EMBL/GenBank/DDBJ databases">
        <title>Improved OligoMM genomes.</title>
        <authorList>
            <person name="Garzetti D."/>
        </authorList>
    </citation>
    <scope>NUCLEOTIDE SEQUENCE [LARGE SCALE GENOMIC DNA]</scope>
    <source>
        <strain evidence="10">KB18</strain>
    </source>
</reference>
<dbReference type="Proteomes" id="UP000196710">
    <property type="component" value="Chromosome"/>
</dbReference>
<dbReference type="GO" id="GO:0003676">
    <property type="term" value="F:nucleic acid binding"/>
    <property type="evidence" value="ECO:0007669"/>
    <property type="project" value="InterPro"/>
</dbReference>